<organism evidence="2 3">
    <name type="scientific">Pseudomonas syringae</name>
    <dbReference type="NCBI Taxonomy" id="317"/>
    <lineage>
        <taxon>Bacteria</taxon>
        <taxon>Pseudomonadati</taxon>
        <taxon>Pseudomonadota</taxon>
        <taxon>Gammaproteobacteria</taxon>
        <taxon>Pseudomonadales</taxon>
        <taxon>Pseudomonadaceae</taxon>
        <taxon>Pseudomonas</taxon>
    </lineage>
</organism>
<proteinExistence type="predicted"/>
<accession>A0A085VRQ4</accession>
<feature type="domain" description="TfoX C-terminal" evidence="1">
    <location>
        <begin position="1"/>
        <end position="80"/>
    </location>
</feature>
<gene>
    <name evidence="2" type="ORF">IV01_00660</name>
</gene>
<name>A0A085VRQ4_PSESX</name>
<evidence type="ECO:0000313" key="2">
    <source>
        <dbReference type="EMBL" id="KFE58117.1"/>
    </source>
</evidence>
<dbReference type="Proteomes" id="UP000028631">
    <property type="component" value="Unassembled WGS sequence"/>
</dbReference>
<dbReference type="AlphaFoldDB" id="A0A085VRQ4"/>
<keyword evidence="3" id="KW-1185">Reference proteome</keyword>
<dbReference type="PANTHER" id="PTHR36121:SF1">
    <property type="entry name" value="PROTEIN SXY"/>
    <property type="match status" value="1"/>
</dbReference>
<dbReference type="InterPro" id="IPR047525">
    <property type="entry name" value="TfoX-like"/>
</dbReference>
<dbReference type="EMBL" id="JPQU01000011">
    <property type="protein sequence ID" value="KFE58117.1"/>
    <property type="molecule type" value="Genomic_DNA"/>
</dbReference>
<dbReference type="PATRIC" id="fig|317.175.peg.142"/>
<dbReference type="RefSeq" id="WP_032624992.1">
    <property type="nucleotide sequence ID" value="NZ_JPQU01000011.1"/>
</dbReference>
<dbReference type="InterPro" id="IPR007077">
    <property type="entry name" value="TfoX_C"/>
</dbReference>
<protein>
    <submittedName>
        <fullName evidence="2">Competence protein TfoX</fullName>
    </submittedName>
</protein>
<evidence type="ECO:0000313" key="3">
    <source>
        <dbReference type="Proteomes" id="UP000028631"/>
    </source>
</evidence>
<dbReference type="Gene3D" id="1.10.150.20">
    <property type="entry name" value="5' to 3' exonuclease, C-terminal subdomain"/>
    <property type="match status" value="1"/>
</dbReference>
<evidence type="ECO:0000259" key="1">
    <source>
        <dbReference type="Pfam" id="PF04994"/>
    </source>
</evidence>
<dbReference type="Pfam" id="PF04994">
    <property type="entry name" value="TfoX_C"/>
    <property type="match status" value="1"/>
</dbReference>
<dbReference type="PANTHER" id="PTHR36121">
    <property type="entry name" value="PROTEIN SXY"/>
    <property type="match status" value="1"/>
</dbReference>
<dbReference type="OrthoDB" id="1034776at2"/>
<reference evidence="2 3" key="1">
    <citation type="submission" date="2014-07" db="EMBL/GenBank/DDBJ databases">
        <title>Draft Genome Sequences of Environmental Pseudomonas syringae strains.</title>
        <authorList>
            <person name="Baltrus D.A."/>
            <person name="Berge O."/>
            <person name="Morris C."/>
        </authorList>
    </citation>
    <scope>NUCLEOTIDE SEQUENCE [LARGE SCALE GENOMIC DNA]</scope>
    <source>
        <strain evidence="2 3">GAW0119</strain>
    </source>
</reference>
<comment type="caution">
    <text evidence="2">The sequence shown here is derived from an EMBL/GenBank/DDBJ whole genome shotgun (WGS) entry which is preliminary data.</text>
</comment>
<sequence>MNDDLQHLKNVGKTSAQWLHAVGIHSTSDLRRMGAVDAYEAVRKRGFRATKVLLYAIEAALMDIHWNDLPTDRKDALNRQLQRIAVRRKRLAGP</sequence>